<dbReference type="PANTHER" id="PTHR31541:SF25">
    <property type="entry name" value="GAMMA-GLIADIN B"/>
    <property type="match status" value="1"/>
</dbReference>
<evidence type="ECO:0008006" key="9">
    <source>
        <dbReference type="Google" id="ProtNLM"/>
    </source>
</evidence>
<keyword evidence="8" id="KW-1185">Reference proteome</keyword>
<keyword evidence="3" id="KW-0238">DNA-binding</keyword>
<dbReference type="InterPro" id="IPR015300">
    <property type="entry name" value="DNA-bd_pseudobarrel_sf"/>
</dbReference>
<feature type="region of interest" description="Disordered" evidence="6">
    <location>
        <begin position="1"/>
        <end position="27"/>
    </location>
</feature>
<proteinExistence type="predicted"/>
<keyword evidence="2" id="KW-0805">Transcription regulation</keyword>
<sequence>MKKEGRLLKRKHQNLANKTPDVPESSSRKIFKLLPSIDAEPEIASSSGEKKKGPIKIINRPPPVVRRPKKTVIVAGPSTPPGMPEAFKTEVRKLGGTQPKLILQKELRDSDVELQQSRLSIPLKQLGSDDFLNEEEKRTVRPGDGVVVTVVYKADASSEVRKKELRLRKWVYSSSSSYVLVHGWRDVFQASMLMKGDILQVWFFRNTTWKPCFAIVKL</sequence>
<accession>A0AA88D6Q1</accession>
<dbReference type="SUPFAM" id="SSF101936">
    <property type="entry name" value="DNA-binding pseudobarrel domain"/>
    <property type="match status" value="1"/>
</dbReference>
<name>A0AA88D6Q1_FICCA</name>
<evidence type="ECO:0000256" key="3">
    <source>
        <dbReference type="ARBA" id="ARBA00023125"/>
    </source>
</evidence>
<evidence type="ECO:0000256" key="6">
    <source>
        <dbReference type="SAM" id="MobiDB-lite"/>
    </source>
</evidence>
<feature type="region of interest" description="Disordered" evidence="6">
    <location>
        <begin position="41"/>
        <end position="62"/>
    </location>
</feature>
<dbReference type="EMBL" id="BTGU01000017">
    <property type="protein sequence ID" value="GMN43707.1"/>
    <property type="molecule type" value="Genomic_DNA"/>
</dbReference>
<evidence type="ECO:0000256" key="5">
    <source>
        <dbReference type="ARBA" id="ARBA00023242"/>
    </source>
</evidence>
<dbReference type="GO" id="GO:0003677">
    <property type="term" value="F:DNA binding"/>
    <property type="evidence" value="ECO:0007669"/>
    <property type="project" value="UniProtKB-KW"/>
</dbReference>
<dbReference type="GO" id="GO:0005634">
    <property type="term" value="C:nucleus"/>
    <property type="evidence" value="ECO:0007669"/>
    <property type="project" value="UniProtKB-SubCell"/>
</dbReference>
<organism evidence="7 8">
    <name type="scientific">Ficus carica</name>
    <name type="common">Common fig</name>
    <dbReference type="NCBI Taxonomy" id="3494"/>
    <lineage>
        <taxon>Eukaryota</taxon>
        <taxon>Viridiplantae</taxon>
        <taxon>Streptophyta</taxon>
        <taxon>Embryophyta</taxon>
        <taxon>Tracheophyta</taxon>
        <taxon>Spermatophyta</taxon>
        <taxon>Magnoliopsida</taxon>
        <taxon>eudicotyledons</taxon>
        <taxon>Gunneridae</taxon>
        <taxon>Pentapetalae</taxon>
        <taxon>rosids</taxon>
        <taxon>fabids</taxon>
        <taxon>Rosales</taxon>
        <taxon>Moraceae</taxon>
        <taxon>Ficeae</taxon>
        <taxon>Ficus</taxon>
    </lineage>
</organism>
<dbReference type="Gramene" id="FCD_00019245-RA">
    <property type="protein sequence ID" value="FCD_00019245-RA:cds"/>
    <property type="gene ID" value="FCD_00019245"/>
</dbReference>
<evidence type="ECO:0000313" key="8">
    <source>
        <dbReference type="Proteomes" id="UP001187192"/>
    </source>
</evidence>
<comment type="subcellular location">
    <subcellularLocation>
        <location evidence="1">Nucleus</location>
    </subcellularLocation>
</comment>
<dbReference type="Proteomes" id="UP001187192">
    <property type="component" value="Unassembled WGS sequence"/>
</dbReference>
<evidence type="ECO:0000256" key="1">
    <source>
        <dbReference type="ARBA" id="ARBA00004123"/>
    </source>
</evidence>
<protein>
    <recommendedName>
        <fullName evidence="9">TF-B3 domain-containing protein</fullName>
    </recommendedName>
</protein>
<evidence type="ECO:0000256" key="2">
    <source>
        <dbReference type="ARBA" id="ARBA00023015"/>
    </source>
</evidence>
<comment type="caution">
    <text evidence="7">The sequence shown here is derived from an EMBL/GenBank/DDBJ whole genome shotgun (WGS) entry which is preliminary data.</text>
</comment>
<evidence type="ECO:0000313" key="7">
    <source>
        <dbReference type="EMBL" id="GMN43707.1"/>
    </source>
</evidence>
<evidence type="ECO:0000256" key="4">
    <source>
        <dbReference type="ARBA" id="ARBA00023163"/>
    </source>
</evidence>
<dbReference type="PANTHER" id="PTHR31541">
    <property type="entry name" value="B3 DOMAIN PLANT PROTEIN-RELATED"/>
    <property type="match status" value="1"/>
</dbReference>
<dbReference type="Pfam" id="PF03754">
    <property type="entry name" value="At2g31720-like"/>
    <property type="match status" value="1"/>
</dbReference>
<dbReference type="Gene3D" id="2.40.330.10">
    <property type="entry name" value="DNA-binding pseudobarrel domain"/>
    <property type="match status" value="1"/>
</dbReference>
<keyword evidence="4" id="KW-0804">Transcription</keyword>
<dbReference type="InterPro" id="IPR005508">
    <property type="entry name" value="At2g31720-like"/>
</dbReference>
<keyword evidence="5" id="KW-0539">Nucleus</keyword>
<reference evidence="7" key="1">
    <citation type="submission" date="2023-07" db="EMBL/GenBank/DDBJ databases">
        <title>draft genome sequence of fig (Ficus carica).</title>
        <authorList>
            <person name="Takahashi T."/>
            <person name="Nishimura K."/>
        </authorList>
    </citation>
    <scope>NUCLEOTIDE SEQUENCE</scope>
</reference>
<dbReference type="AlphaFoldDB" id="A0AA88D6Q1"/>
<gene>
    <name evidence="7" type="ORF">TIFTF001_012907</name>
</gene>